<sequence length="49" mass="5643">MSVPVVCEGSVFAHVILILDRFLSVFACRQLLNPQNYLYNNKNRSHHVV</sequence>
<name>A0A4Y1ZC20_9BACL</name>
<dbReference type="Proteomes" id="UP000319716">
    <property type="component" value="Unassembled WGS sequence"/>
</dbReference>
<dbReference type="AlphaFoldDB" id="A0A4Y1ZC20"/>
<proteinExistence type="predicted"/>
<comment type="caution">
    <text evidence="1">The sequence shown here is derived from an EMBL/GenBank/DDBJ whole genome shotgun (WGS) entry which is preliminary data.</text>
</comment>
<gene>
    <name evidence="1" type="ORF">NBRC111894_2200</name>
</gene>
<reference evidence="1" key="1">
    <citation type="submission" date="2017-11" db="EMBL/GenBank/DDBJ databases">
        <title>Draft Genome Sequence of Sporolactobacillus inulinus NBRC 111894 Isolated from Koso, a Japanese Sugar-Vegetable Fermented Beverage.</title>
        <authorList>
            <person name="Chiou T.Y."/>
            <person name="Oshima K."/>
            <person name="Suda W."/>
            <person name="Hattori M."/>
            <person name="Takahashi T."/>
        </authorList>
    </citation>
    <scope>NUCLEOTIDE SEQUENCE [LARGE SCALE GENOMIC DNA]</scope>
    <source>
        <strain evidence="1">NBRC111894</strain>
    </source>
</reference>
<accession>A0A4Y1ZC20</accession>
<organism evidence="1 2">
    <name type="scientific">Sporolactobacillus inulinus</name>
    <dbReference type="NCBI Taxonomy" id="2078"/>
    <lineage>
        <taxon>Bacteria</taxon>
        <taxon>Bacillati</taxon>
        <taxon>Bacillota</taxon>
        <taxon>Bacilli</taxon>
        <taxon>Bacillales</taxon>
        <taxon>Sporolactobacillaceae</taxon>
        <taxon>Sporolactobacillus</taxon>
    </lineage>
</organism>
<dbReference type="EMBL" id="BEXB01000016">
    <property type="protein sequence ID" value="GAY76646.1"/>
    <property type="molecule type" value="Genomic_DNA"/>
</dbReference>
<evidence type="ECO:0000313" key="1">
    <source>
        <dbReference type="EMBL" id="GAY76646.1"/>
    </source>
</evidence>
<evidence type="ECO:0000313" key="2">
    <source>
        <dbReference type="Proteomes" id="UP000319716"/>
    </source>
</evidence>
<protein>
    <submittedName>
        <fullName evidence="1">Uncharacterized protein</fullName>
    </submittedName>
</protein>